<feature type="region of interest" description="Disordered" evidence="1">
    <location>
        <begin position="174"/>
        <end position="196"/>
    </location>
</feature>
<evidence type="ECO:0000256" key="1">
    <source>
        <dbReference type="SAM" id="MobiDB-lite"/>
    </source>
</evidence>
<sequence>MQIEYREHPEYPSLRTFRCEPLRADLSPASCARNQQTEKFLTCRASPIGRAHSQQCGPQAAAIDETGKVFRPVQPARPCVRCGVAALRLIRQELCVSCYNRQLELRRGRNAKGARPVIVAKRLHPARCLVHRDGNAELLDLEFCSGREEAAAIVKRRWPTAHVADYEQLSDRLAPRARSPKRRTTHPFSIRTALPE</sequence>
<keyword evidence="3" id="KW-1185">Reference proteome</keyword>
<proteinExistence type="predicted"/>
<dbReference type="Proteomes" id="UP000245712">
    <property type="component" value="Unassembled WGS sequence"/>
</dbReference>
<dbReference type="EMBL" id="QEOB01000019">
    <property type="protein sequence ID" value="PVX74649.1"/>
    <property type="molecule type" value="Genomic_DNA"/>
</dbReference>
<organism evidence="2 3">
    <name type="scientific">Paraburkholderia unamae</name>
    <dbReference type="NCBI Taxonomy" id="219649"/>
    <lineage>
        <taxon>Bacteria</taxon>
        <taxon>Pseudomonadati</taxon>
        <taxon>Pseudomonadota</taxon>
        <taxon>Betaproteobacteria</taxon>
        <taxon>Burkholderiales</taxon>
        <taxon>Burkholderiaceae</taxon>
        <taxon>Paraburkholderia</taxon>
    </lineage>
</organism>
<evidence type="ECO:0000313" key="2">
    <source>
        <dbReference type="EMBL" id="PVX74649.1"/>
    </source>
</evidence>
<protein>
    <submittedName>
        <fullName evidence="2">Uncharacterized protein</fullName>
    </submittedName>
</protein>
<gene>
    <name evidence="2" type="ORF">C7402_11980</name>
</gene>
<comment type="caution">
    <text evidence="2">The sequence shown here is derived from an EMBL/GenBank/DDBJ whole genome shotgun (WGS) entry which is preliminary data.</text>
</comment>
<evidence type="ECO:0000313" key="3">
    <source>
        <dbReference type="Proteomes" id="UP000245712"/>
    </source>
</evidence>
<name>A0ABX5KEY3_9BURK</name>
<accession>A0ABX5KEY3</accession>
<reference evidence="2 3" key="1">
    <citation type="submission" date="2018-05" db="EMBL/GenBank/DDBJ databases">
        <title>Genomic Encyclopedia of Type Strains, Phase IV (KMG-V): Genome sequencing to study the core and pangenomes of soil and plant-associated prokaryotes.</title>
        <authorList>
            <person name="Whitman W."/>
        </authorList>
    </citation>
    <scope>NUCLEOTIDE SEQUENCE [LARGE SCALE GENOMIC DNA]</scope>
    <source>
        <strain evidence="2 3">SCZa-39</strain>
    </source>
</reference>